<dbReference type="InterPro" id="IPR036047">
    <property type="entry name" value="F-box-like_dom_sf"/>
</dbReference>
<keyword evidence="3" id="KW-1185">Reference proteome</keyword>
<dbReference type="OMA" id="VCERWAT"/>
<dbReference type="PROSITE" id="PS50181">
    <property type="entry name" value="FBOX"/>
    <property type="match status" value="1"/>
</dbReference>
<organism evidence="2 3">
    <name type="scientific">Naja naja</name>
    <name type="common">Indian cobra</name>
    <dbReference type="NCBI Taxonomy" id="35670"/>
    <lineage>
        <taxon>Eukaryota</taxon>
        <taxon>Metazoa</taxon>
        <taxon>Chordata</taxon>
        <taxon>Craniata</taxon>
        <taxon>Vertebrata</taxon>
        <taxon>Euteleostomi</taxon>
        <taxon>Lepidosauria</taxon>
        <taxon>Squamata</taxon>
        <taxon>Bifurcata</taxon>
        <taxon>Unidentata</taxon>
        <taxon>Episquamata</taxon>
        <taxon>Toxicofera</taxon>
        <taxon>Serpentes</taxon>
        <taxon>Colubroidea</taxon>
        <taxon>Elapidae</taxon>
        <taxon>Elapinae</taxon>
        <taxon>Naja</taxon>
    </lineage>
</organism>
<dbReference type="Pfam" id="PF12937">
    <property type="entry name" value="F-box-like"/>
    <property type="match status" value="1"/>
</dbReference>
<reference evidence="2" key="1">
    <citation type="submission" date="2025-08" db="UniProtKB">
        <authorList>
            <consortium name="Ensembl"/>
        </authorList>
    </citation>
    <scope>IDENTIFICATION</scope>
</reference>
<accession>A0A8C7DXJ2</accession>
<dbReference type="SUPFAM" id="SSF81383">
    <property type="entry name" value="F-box domain"/>
    <property type="match status" value="1"/>
</dbReference>
<proteinExistence type="predicted"/>
<sequence length="55" mass="6505">MSNVIEDLWNYMPEEIMASVFSFLSVRDRYMVLHVCKRWAAAVASSTVWSFTELW</sequence>
<dbReference type="Ensembl" id="ENSNNAT00000013315.1">
    <property type="protein sequence ID" value="ENSNNAP00000012724.1"/>
    <property type="gene ID" value="ENSNNAG00000008582.1"/>
</dbReference>
<evidence type="ECO:0000259" key="1">
    <source>
        <dbReference type="PROSITE" id="PS50181"/>
    </source>
</evidence>
<reference evidence="2" key="2">
    <citation type="submission" date="2025-09" db="UniProtKB">
        <authorList>
            <consortium name="Ensembl"/>
        </authorList>
    </citation>
    <scope>IDENTIFICATION</scope>
</reference>
<dbReference type="SMART" id="SM00256">
    <property type="entry name" value="FBOX"/>
    <property type="match status" value="1"/>
</dbReference>
<protein>
    <recommendedName>
        <fullName evidence="1">F-box domain-containing protein</fullName>
    </recommendedName>
</protein>
<dbReference type="Proteomes" id="UP000694559">
    <property type="component" value="Unplaced"/>
</dbReference>
<dbReference type="GeneTree" id="ENSGT00990000204844"/>
<evidence type="ECO:0000313" key="3">
    <source>
        <dbReference type="Proteomes" id="UP000694559"/>
    </source>
</evidence>
<dbReference type="InterPro" id="IPR001810">
    <property type="entry name" value="F-box_dom"/>
</dbReference>
<dbReference type="Gene3D" id="1.20.1280.50">
    <property type="match status" value="1"/>
</dbReference>
<name>A0A8C7DXJ2_NAJNA</name>
<evidence type="ECO:0000313" key="2">
    <source>
        <dbReference type="Ensembl" id="ENSNNAP00000012724.1"/>
    </source>
</evidence>
<dbReference type="AlphaFoldDB" id="A0A8C7DXJ2"/>
<dbReference type="FunFam" id="1.20.1280.50:FF:000005">
    <property type="entry name" value="F-box/LRR-repeat protein 3 isoform X1"/>
    <property type="match status" value="1"/>
</dbReference>
<feature type="domain" description="F-box" evidence="1">
    <location>
        <begin position="6"/>
        <end position="52"/>
    </location>
</feature>